<reference evidence="2 3" key="1">
    <citation type="journal article" date="2017" name="Front. Genet.">
        <title>Draft sequencing of the heterozygous diploid genome of Satsuma (Citrus unshiu Marc.) using a hybrid assembly approach.</title>
        <authorList>
            <person name="Shimizu T."/>
            <person name="Tanizawa Y."/>
            <person name="Mochizuki T."/>
            <person name="Nagasaki H."/>
            <person name="Yoshioka T."/>
            <person name="Toyoda A."/>
            <person name="Fujiyama A."/>
            <person name="Kaminuma E."/>
            <person name="Nakamura Y."/>
        </authorList>
    </citation>
    <scope>NUCLEOTIDE SEQUENCE [LARGE SCALE GENOMIC DNA]</scope>
    <source>
        <strain evidence="3">cv. Miyagawa wase</strain>
    </source>
</reference>
<keyword evidence="1" id="KW-1133">Transmembrane helix</keyword>
<organism evidence="2 3">
    <name type="scientific">Citrus unshiu</name>
    <name type="common">Satsuma mandarin</name>
    <name type="synonym">Citrus nobilis var. unshiu</name>
    <dbReference type="NCBI Taxonomy" id="55188"/>
    <lineage>
        <taxon>Eukaryota</taxon>
        <taxon>Viridiplantae</taxon>
        <taxon>Streptophyta</taxon>
        <taxon>Embryophyta</taxon>
        <taxon>Tracheophyta</taxon>
        <taxon>Spermatophyta</taxon>
        <taxon>Magnoliopsida</taxon>
        <taxon>eudicotyledons</taxon>
        <taxon>Gunneridae</taxon>
        <taxon>Pentapetalae</taxon>
        <taxon>rosids</taxon>
        <taxon>malvids</taxon>
        <taxon>Sapindales</taxon>
        <taxon>Rutaceae</taxon>
        <taxon>Aurantioideae</taxon>
        <taxon>Citrus</taxon>
    </lineage>
</organism>
<gene>
    <name evidence="2" type="ORF">CUMW_271980</name>
</gene>
<dbReference type="AlphaFoldDB" id="A0A2H5QXT7"/>
<evidence type="ECO:0000313" key="2">
    <source>
        <dbReference type="EMBL" id="GAY69436.1"/>
    </source>
</evidence>
<proteinExistence type="predicted"/>
<comment type="caution">
    <text evidence="2">The sequence shown here is derived from an EMBL/GenBank/DDBJ whole genome shotgun (WGS) entry which is preliminary data.</text>
</comment>
<name>A0A2H5QXT7_CITUN</name>
<dbReference type="Proteomes" id="UP000236630">
    <property type="component" value="Unassembled WGS sequence"/>
</dbReference>
<accession>A0A2H5QXT7</accession>
<protein>
    <submittedName>
        <fullName evidence="2">Uncharacterized protein</fullName>
    </submittedName>
</protein>
<feature type="transmembrane region" description="Helical" evidence="1">
    <location>
        <begin position="52"/>
        <end position="75"/>
    </location>
</feature>
<dbReference type="EMBL" id="BDQV01001234">
    <property type="protein sequence ID" value="GAY69436.1"/>
    <property type="molecule type" value="Genomic_DNA"/>
</dbReference>
<keyword evidence="1" id="KW-0472">Membrane</keyword>
<evidence type="ECO:0000256" key="1">
    <source>
        <dbReference type="SAM" id="Phobius"/>
    </source>
</evidence>
<keyword evidence="3" id="KW-1185">Reference proteome</keyword>
<sequence>MHKESCLSMTEIDTQASICKYVWKIGELFKIGREGFRIRSIRMTGDQKVEDYASLSILGTGTKGLAVIFLMFFGIG</sequence>
<evidence type="ECO:0000313" key="3">
    <source>
        <dbReference type="Proteomes" id="UP000236630"/>
    </source>
</evidence>
<keyword evidence="1" id="KW-0812">Transmembrane</keyword>